<proteinExistence type="predicted"/>
<dbReference type="InterPro" id="IPR017911">
    <property type="entry name" value="MacB-like_ATP-bd"/>
</dbReference>
<dbReference type="RefSeq" id="WP_112331784.1">
    <property type="nucleotide sequence ID" value="NZ_JBKYJQ010000003.1"/>
</dbReference>
<dbReference type="GO" id="GO:0005524">
    <property type="term" value="F:ATP binding"/>
    <property type="evidence" value="ECO:0007669"/>
    <property type="project" value="UniProtKB-KW"/>
</dbReference>
<organism evidence="5 6">
    <name type="scientific">Hydrogeniiclostridium mannosilyticum</name>
    <dbReference type="NCBI Taxonomy" id="2764322"/>
    <lineage>
        <taxon>Bacteria</taxon>
        <taxon>Bacillati</taxon>
        <taxon>Bacillota</taxon>
        <taxon>Clostridia</taxon>
        <taxon>Eubacteriales</taxon>
        <taxon>Acutalibacteraceae</taxon>
        <taxon>Hydrogeniiclostridium</taxon>
    </lineage>
</organism>
<keyword evidence="6" id="KW-1185">Reference proteome</keyword>
<dbReference type="AlphaFoldDB" id="A0A328UGZ8"/>
<dbReference type="SMART" id="SM00382">
    <property type="entry name" value="AAA"/>
    <property type="match status" value="1"/>
</dbReference>
<name>A0A328UGZ8_9FIRM</name>
<dbReference type="Proteomes" id="UP000249377">
    <property type="component" value="Unassembled WGS sequence"/>
</dbReference>
<dbReference type="GO" id="GO:0016887">
    <property type="term" value="F:ATP hydrolysis activity"/>
    <property type="evidence" value="ECO:0007669"/>
    <property type="project" value="InterPro"/>
</dbReference>
<dbReference type="Pfam" id="PF00005">
    <property type="entry name" value="ABC_tran"/>
    <property type="match status" value="1"/>
</dbReference>
<dbReference type="PANTHER" id="PTHR24220">
    <property type="entry name" value="IMPORT ATP-BINDING PROTEIN"/>
    <property type="match status" value="1"/>
</dbReference>
<dbReference type="PROSITE" id="PS00211">
    <property type="entry name" value="ABC_TRANSPORTER_1"/>
    <property type="match status" value="1"/>
</dbReference>
<dbReference type="PANTHER" id="PTHR24220:SF86">
    <property type="entry name" value="ABC TRANSPORTER ABCH.1"/>
    <property type="match status" value="1"/>
</dbReference>
<keyword evidence="2" id="KW-0547">Nucleotide-binding</keyword>
<gene>
    <name evidence="5" type="ORF">DPQ25_03605</name>
</gene>
<evidence type="ECO:0000313" key="5">
    <source>
        <dbReference type="EMBL" id="RAQ30589.1"/>
    </source>
</evidence>
<feature type="domain" description="ABC transporter" evidence="4">
    <location>
        <begin position="5"/>
        <end position="223"/>
    </location>
</feature>
<dbReference type="SUPFAM" id="SSF52540">
    <property type="entry name" value="P-loop containing nucleoside triphosphate hydrolases"/>
    <property type="match status" value="1"/>
</dbReference>
<evidence type="ECO:0000256" key="2">
    <source>
        <dbReference type="ARBA" id="ARBA00022741"/>
    </source>
</evidence>
<dbReference type="CDD" id="cd03255">
    <property type="entry name" value="ABC_MJ0796_LolCDE_FtsE"/>
    <property type="match status" value="1"/>
</dbReference>
<dbReference type="EMBL" id="QLYR01000001">
    <property type="protein sequence ID" value="RAQ30589.1"/>
    <property type="molecule type" value="Genomic_DNA"/>
</dbReference>
<evidence type="ECO:0000259" key="4">
    <source>
        <dbReference type="PROSITE" id="PS50893"/>
    </source>
</evidence>
<evidence type="ECO:0000256" key="3">
    <source>
        <dbReference type="ARBA" id="ARBA00022840"/>
    </source>
</evidence>
<dbReference type="GO" id="GO:0098796">
    <property type="term" value="C:membrane protein complex"/>
    <property type="evidence" value="ECO:0007669"/>
    <property type="project" value="UniProtKB-ARBA"/>
</dbReference>
<dbReference type="InterPro" id="IPR003439">
    <property type="entry name" value="ABC_transporter-like_ATP-bd"/>
</dbReference>
<comment type="caution">
    <text evidence="5">The sequence shown here is derived from an EMBL/GenBank/DDBJ whole genome shotgun (WGS) entry which is preliminary data.</text>
</comment>
<dbReference type="InterPro" id="IPR003593">
    <property type="entry name" value="AAA+_ATPase"/>
</dbReference>
<dbReference type="InterPro" id="IPR027417">
    <property type="entry name" value="P-loop_NTPase"/>
</dbReference>
<reference evidence="5 6" key="1">
    <citation type="submission" date="2018-06" db="EMBL/GenBank/DDBJ databases">
        <title>Noncontiguous genome sequence of Ruminococcaceae bacterium ASD2818.</title>
        <authorList>
            <person name="Chaplin A.V."/>
            <person name="Sokolova S.R."/>
            <person name="Kochetkova T.O."/>
            <person name="Goltsov A.Y."/>
            <person name="Trofimov D.Y."/>
            <person name="Efimov B.A."/>
        </authorList>
    </citation>
    <scope>NUCLEOTIDE SEQUENCE [LARGE SCALE GENOMIC DNA]</scope>
    <source>
        <strain evidence="5 6">ASD2818</strain>
    </source>
</reference>
<keyword evidence="1" id="KW-0813">Transport</keyword>
<dbReference type="GO" id="GO:0005886">
    <property type="term" value="C:plasma membrane"/>
    <property type="evidence" value="ECO:0007669"/>
    <property type="project" value="TreeGrafter"/>
</dbReference>
<dbReference type="InterPro" id="IPR017871">
    <property type="entry name" value="ABC_transporter-like_CS"/>
</dbReference>
<dbReference type="Gene3D" id="3.40.50.300">
    <property type="entry name" value="P-loop containing nucleotide triphosphate hydrolases"/>
    <property type="match status" value="1"/>
</dbReference>
<evidence type="ECO:0000313" key="6">
    <source>
        <dbReference type="Proteomes" id="UP000249377"/>
    </source>
</evidence>
<sequence>MENIIETKNVRQGFPVAGGELFWALKGINITVPRGKLTMLKGRSGSGKTTLMNILGALDYPLEGEVLFQGQDITKLSEQQRGTLRRTEIGFVFQSVALIPMLNAFENVDFSLRLAKYKGGHKERVEECLRMVGLGSRMNHMPQEMSGGEQQRVAIARAIAHKPKVLFADEPTAELDTTTGLQVVKIFKELTQSEGVTIIMTTHDTGLMEIGDVAYELEDGEIIHG</sequence>
<dbReference type="FunFam" id="3.40.50.300:FF:000032">
    <property type="entry name" value="Export ABC transporter ATP-binding protein"/>
    <property type="match status" value="1"/>
</dbReference>
<keyword evidence="3 5" id="KW-0067">ATP-binding</keyword>
<dbReference type="PROSITE" id="PS50893">
    <property type="entry name" value="ABC_TRANSPORTER_2"/>
    <property type="match status" value="1"/>
</dbReference>
<dbReference type="InterPro" id="IPR015854">
    <property type="entry name" value="ABC_transpr_LolD-like"/>
</dbReference>
<dbReference type="GO" id="GO:0022857">
    <property type="term" value="F:transmembrane transporter activity"/>
    <property type="evidence" value="ECO:0007669"/>
    <property type="project" value="UniProtKB-ARBA"/>
</dbReference>
<evidence type="ECO:0000256" key="1">
    <source>
        <dbReference type="ARBA" id="ARBA00022448"/>
    </source>
</evidence>
<accession>A0A328UGZ8</accession>
<protein>
    <submittedName>
        <fullName evidence="5">ABC transporter ATP-binding protein</fullName>
    </submittedName>
</protein>